<name>A0ABQ5JVH1_9EUKA</name>
<evidence type="ECO:0000313" key="2">
    <source>
        <dbReference type="Proteomes" id="UP001057375"/>
    </source>
</evidence>
<proteinExistence type="predicted"/>
<evidence type="ECO:0000313" key="1">
    <source>
        <dbReference type="EMBL" id="GKT17674.1"/>
    </source>
</evidence>
<feature type="non-terminal residue" evidence="1">
    <location>
        <position position="1"/>
    </location>
</feature>
<feature type="non-terminal residue" evidence="1">
    <location>
        <position position="138"/>
    </location>
</feature>
<sequence>VAKKTIFEKLGLIEPVEGEAPETTEVPVGSEDENILEEKVEEKAVEEEPVAEEPPAFGFDLLAAKNEPLNKDEFGAKPVVAPAEPKAEDVKQIEDKLDVLIGSYEKNKMLSIDDIYRNSRMEADKKKTIFMVDVFQKT</sequence>
<dbReference type="Proteomes" id="UP001057375">
    <property type="component" value="Unassembled WGS sequence"/>
</dbReference>
<gene>
    <name evidence="1" type="ORF">ADUPG1_004212</name>
</gene>
<keyword evidence="2" id="KW-1185">Reference proteome</keyword>
<reference evidence="1" key="1">
    <citation type="submission" date="2022-03" db="EMBL/GenBank/DDBJ databases">
        <title>Draft genome sequence of Aduncisulcus paluster, a free-living microaerophilic Fornicata.</title>
        <authorList>
            <person name="Yuyama I."/>
            <person name="Kume K."/>
            <person name="Tamura T."/>
            <person name="Inagaki Y."/>
            <person name="Hashimoto T."/>
        </authorList>
    </citation>
    <scope>NUCLEOTIDE SEQUENCE</scope>
    <source>
        <strain evidence="1">NY0171</strain>
    </source>
</reference>
<organism evidence="1 2">
    <name type="scientific">Aduncisulcus paluster</name>
    <dbReference type="NCBI Taxonomy" id="2918883"/>
    <lineage>
        <taxon>Eukaryota</taxon>
        <taxon>Metamonada</taxon>
        <taxon>Carpediemonas-like organisms</taxon>
        <taxon>Aduncisulcus</taxon>
    </lineage>
</organism>
<accession>A0ABQ5JVH1</accession>
<protein>
    <submittedName>
        <fullName evidence="1">Uncharacterized protein</fullName>
    </submittedName>
</protein>
<dbReference type="EMBL" id="BQXS01006121">
    <property type="protein sequence ID" value="GKT17674.1"/>
    <property type="molecule type" value="Genomic_DNA"/>
</dbReference>
<comment type="caution">
    <text evidence="1">The sequence shown here is derived from an EMBL/GenBank/DDBJ whole genome shotgun (WGS) entry which is preliminary data.</text>
</comment>